<keyword evidence="3 5" id="KW-0442">Lipid degradation</keyword>
<evidence type="ECO:0000256" key="2">
    <source>
        <dbReference type="ARBA" id="ARBA00022801"/>
    </source>
</evidence>
<dbReference type="Pfam" id="PF01764">
    <property type="entry name" value="Lipase_3"/>
    <property type="match status" value="1"/>
</dbReference>
<evidence type="ECO:0000256" key="4">
    <source>
        <dbReference type="ARBA" id="ARBA00023098"/>
    </source>
</evidence>
<dbReference type="Gene3D" id="3.40.50.1820">
    <property type="entry name" value="alpha/beta hydrolase"/>
    <property type="match status" value="1"/>
</dbReference>
<evidence type="ECO:0000313" key="8">
    <source>
        <dbReference type="Proteomes" id="UP001396334"/>
    </source>
</evidence>
<dbReference type="SUPFAM" id="SSF53474">
    <property type="entry name" value="alpha/beta-Hydrolases"/>
    <property type="match status" value="1"/>
</dbReference>
<keyword evidence="2 5" id="KW-0378">Hydrolase</keyword>
<feature type="domain" description="Fungal lipase-type" evidence="6">
    <location>
        <begin position="76"/>
        <end position="144"/>
    </location>
</feature>
<keyword evidence="8" id="KW-1185">Reference proteome</keyword>
<dbReference type="Proteomes" id="UP001396334">
    <property type="component" value="Unassembled WGS sequence"/>
</dbReference>
<dbReference type="EC" id="3.1.1.-" evidence="5"/>
<dbReference type="InterPro" id="IPR033556">
    <property type="entry name" value="PLA"/>
</dbReference>
<dbReference type="EMBL" id="JBBPBN010000019">
    <property type="protein sequence ID" value="KAK9017679.1"/>
    <property type="molecule type" value="Genomic_DNA"/>
</dbReference>
<dbReference type="PANTHER" id="PTHR31828">
    <property type="entry name" value="PHOSPHOLIPASE A1-IIGAMMA"/>
    <property type="match status" value="1"/>
</dbReference>
<dbReference type="InterPro" id="IPR002921">
    <property type="entry name" value="Fungal_lipase-type"/>
</dbReference>
<keyword evidence="4 5" id="KW-0443">Lipid metabolism</keyword>
<gene>
    <name evidence="7" type="ORF">V6N11_000687</name>
</gene>
<proteinExistence type="inferred from homology"/>
<comment type="caution">
    <text evidence="7">The sequence shown here is derived from an EMBL/GenBank/DDBJ whole genome shotgun (WGS) entry which is preliminary data.</text>
</comment>
<comment type="function">
    <text evidence="5">Acylhydrolase that catalyzes the hydrolysis of phospholipids at the sn-1 position.</text>
</comment>
<evidence type="ECO:0000313" key="7">
    <source>
        <dbReference type="EMBL" id="KAK9017679.1"/>
    </source>
</evidence>
<evidence type="ECO:0000256" key="5">
    <source>
        <dbReference type="RuleBase" id="RU367093"/>
    </source>
</evidence>
<sequence>MATDEGKHIRFASVPNCQHDTTVHWASTIIIPEQDRILLVPKLVPESRKRPATFDFMLPFSPGRGRCEGELVNRFKDEEISITVTGFSLGAALATLTAMDIVVHGYNKLTKGNPDKSVMVTAFMFGSPRAGNAGLARLFDILGDHLHLLLVTIWTYMHMELQSKTSGESTPVDKLDHDLALVNKYLDRVGNEYKIPPNWWSDENRKVMVQLENGRWMVV</sequence>
<accession>A0ABR2RY75</accession>
<evidence type="ECO:0000256" key="1">
    <source>
        <dbReference type="ARBA" id="ARBA00010701"/>
    </source>
</evidence>
<evidence type="ECO:0000259" key="6">
    <source>
        <dbReference type="Pfam" id="PF01764"/>
    </source>
</evidence>
<organism evidence="7 8">
    <name type="scientific">Hibiscus sabdariffa</name>
    <name type="common">roselle</name>
    <dbReference type="NCBI Taxonomy" id="183260"/>
    <lineage>
        <taxon>Eukaryota</taxon>
        <taxon>Viridiplantae</taxon>
        <taxon>Streptophyta</taxon>
        <taxon>Embryophyta</taxon>
        <taxon>Tracheophyta</taxon>
        <taxon>Spermatophyta</taxon>
        <taxon>Magnoliopsida</taxon>
        <taxon>eudicotyledons</taxon>
        <taxon>Gunneridae</taxon>
        <taxon>Pentapetalae</taxon>
        <taxon>rosids</taxon>
        <taxon>malvids</taxon>
        <taxon>Malvales</taxon>
        <taxon>Malvaceae</taxon>
        <taxon>Malvoideae</taxon>
        <taxon>Hibiscus</taxon>
    </lineage>
</organism>
<dbReference type="InterPro" id="IPR029058">
    <property type="entry name" value="AB_hydrolase_fold"/>
</dbReference>
<name>A0ABR2RY75_9ROSI</name>
<protein>
    <recommendedName>
        <fullName evidence="5">Phospholipase A1</fullName>
        <ecNumber evidence="5">3.1.1.-</ecNumber>
    </recommendedName>
</protein>
<comment type="similarity">
    <text evidence="1 5">Belongs to the AB hydrolase superfamily. Lipase family.</text>
</comment>
<reference evidence="7 8" key="1">
    <citation type="journal article" date="2024" name="G3 (Bethesda)">
        <title>Genome assembly of Hibiscus sabdariffa L. provides insights into metabolisms of medicinal natural products.</title>
        <authorList>
            <person name="Kim T."/>
        </authorList>
    </citation>
    <scope>NUCLEOTIDE SEQUENCE [LARGE SCALE GENOMIC DNA]</scope>
    <source>
        <strain evidence="7">TK-2024</strain>
        <tissue evidence="7">Old leaves</tissue>
    </source>
</reference>
<evidence type="ECO:0000256" key="3">
    <source>
        <dbReference type="ARBA" id="ARBA00022963"/>
    </source>
</evidence>
<dbReference type="PANTHER" id="PTHR31828:SF20">
    <property type="entry name" value="PHOSPHOLIPASE A1"/>
    <property type="match status" value="1"/>
</dbReference>